<gene>
    <name evidence="11" type="ORF">NE695_09945</name>
</gene>
<comment type="caution">
    <text evidence="11">The sequence shown here is derived from an EMBL/GenBank/DDBJ whole genome shotgun (WGS) entry which is preliminary data.</text>
</comment>
<organism evidence="11 12">
    <name type="scientific">Neglectibacter timonensis</name>
    <dbReference type="NCBI Taxonomy" id="1776382"/>
    <lineage>
        <taxon>Bacteria</taxon>
        <taxon>Bacillati</taxon>
        <taxon>Bacillota</taxon>
        <taxon>Clostridia</taxon>
        <taxon>Eubacteriales</taxon>
        <taxon>Oscillospiraceae</taxon>
        <taxon>Neglectibacter</taxon>
    </lineage>
</organism>
<feature type="transmembrane region" description="Helical" evidence="10">
    <location>
        <begin position="138"/>
        <end position="156"/>
    </location>
</feature>
<evidence type="ECO:0000256" key="8">
    <source>
        <dbReference type="ARBA" id="ARBA00023136"/>
    </source>
</evidence>
<evidence type="ECO:0000256" key="3">
    <source>
        <dbReference type="ARBA" id="ARBA00022106"/>
    </source>
</evidence>
<dbReference type="PANTHER" id="PTHR43823">
    <property type="entry name" value="SPORULATION PROTEIN YKVU"/>
    <property type="match status" value="1"/>
</dbReference>
<keyword evidence="9" id="KW-0046">Antibiotic resistance</keyword>
<keyword evidence="8 10" id="KW-0472">Membrane</keyword>
<proteinExistence type="inferred from homology"/>
<keyword evidence="12" id="KW-1185">Reference proteome</keyword>
<comment type="subcellular location">
    <subcellularLocation>
        <location evidence="1">Cell membrane</location>
        <topology evidence="1">Multi-pass membrane protein</topology>
    </subcellularLocation>
</comment>
<keyword evidence="4" id="KW-0813">Transport</keyword>
<sequence>MTAQEKQFHKMTETPVPGLVTKLAVPTIISMLTTAIYNMADTFFVSQLGTSAAGAVGIVFSLMALIQAVGFMLGMGSGATISRLLGQQENREANRVGSTAFFTALFFGLLLTVTGLSWGSGLMRLLGATETILPYAQAYAQYILFGAPVMCASFVLNNILRSQGRATLSMIGIATGGVLNIALDPLCIFVLDWGIAGAAIATLFSQCLSFCIMLFFFLSGKSTVRISIRSVSRKPGVYWTIIKTGLPSLFRQGLASIATVALNVSAAVYGDAAVAAMSIVGRIMMLIGSAMIGFGQGYMPVVGFNYGAKRFDRVRQAFRYALVVGTAFLTVLGVVGFILAPQLMALFRADDQAVIEIGAFAMRAQCLTLMFQPVSVLSNMTFQTVGRSWQATFVSSCRQGVFFLPFIYLLPALFGLTGVEITQTAADFCTFLCCIPFLVRFFRDLRKEEDLGKAVPAVR</sequence>
<dbReference type="Proteomes" id="UP001524473">
    <property type="component" value="Unassembled WGS sequence"/>
</dbReference>
<evidence type="ECO:0000313" key="11">
    <source>
        <dbReference type="EMBL" id="MCQ4840232.1"/>
    </source>
</evidence>
<evidence type="ECO:0000313" key="12">
    <source>
        <dbReference type="Proteomes" id="UP001524473"/>
    </source>
</evidence>
<feature type="transmembrane region" description="Helical" evidence="10">
    <location>
        <begin position="52"/>
        <end position="75"/>
    </location>
</feature>
<dbReference type="InterPro" id="IPR045070">
    <property type="entry name" value="MATE_MepA-like"/>
</dbReference>
<feature type="transmembrane region" description="Helical" evidence="10">
    <location>
        <begin position="20"/>
        <end position="40"/>
    </location>
</feature>
<dbReference type="EMBL" id="JANFZH010000021">
    <property type="protein sequence ID" value="MCQ4840232.1"/>
    <property type="molecule type" value="Genomic_DNA"/>
</dbReference>
<evidence type="ECO:0000256" key="9">
    <source>
        <dbReference type="ARBA" id="ARBA00023251"/>
    </source>
</evidence>
<feature type="transmembrane region" description="Helical" evidence="10">
    <location>
        <begin position="197"/>
        <end position="219"/>
    </location>
</feature>
<name>A0ABT1RZW8_9FIRM</name>
<feature type="transmembrane region" description="Helical" evidence="10">
    <location>
        <begin position="360"/>
        <end position="380"/>
    </location>
</feature>
<dbReference type="Pfam" id="PF01554">
    <property type="entry name" value="MatE"/>
    <property type="match status" value="2"/>
</dbReference>
<feature type="transmembrane region" description="Helical" evidence="10">
    <location>
        <begin position="168"/>
        <end position="191"/>
    </location>
</feature>
<dbReference type="CDD" id="cd13143">
    <property type="entry name" value="MATE_MepA_like"/>
    <property type="match status" value="1"/>
</dbReference>
<evidence type="ECO:0000256" key="6">
    <source>
        <dbReference type="ARBA" id="ARBA00022692"/>
    </source>
</evidence>
<keyword evidence="7 10" id="KW-1133">Transmembrane helix</keyword>
<dbReference type="InterPro" id="IPR002528">
    <property type="entry name" value="MATE_fam"/>
</dbReference>
<dbReference type="PIRSF" id="PIRSF006603">
    <property type="entry name" value="DinF"/>
    <property type="match status" value="1"/>
</dbReference>
<dbReference type="InterPro" id="IPR048279">
    <property type="entry name" value="MdtK-like"/>
</dbReference>
<evidence type="ECO:0000256" key="1">
    <source>
        <dbReference type="ARBA" id="ARBA00004651"/>
    </source>
</evidence>
<reference evidence="11 12" key="1">
    <citation type="submission" date="2022-06" db="EMBL/GenBank/DDBJ databases">
        <title>Isolation of gut microbiota from human fecal samples.</title>
        <authorList>
            <person name="Pamer E.G."/>
            <person name="Barat B."/>
            <person name="Waligurski E."/>
            <person name="Medina S."/>
            <person name="Paddock L."/>
            <person name="Mostad J."/>
        </authorList>
    </citation>
    <scope>NUCLEOTIDE SEQUENCE [LARGE SCALE GENOMIC DNA]</scope>
    <source>
        <strain evidence="11 12">DFI.9.73</strain>
    </source>
</reference>
<evidence type="ECO:0000256" key="10">
    <source>
        <dbReference type="SAM" id="Phobius"/>
    </source>
</evidence>
<evidence type="ECO:0000256" key="5">
    <source>
        <dbReference type="ARBA" id="ARBA00022475"/>
    </source>
</evidence>
<feature type="transmembrane region" description="Helical" evidence="10">
    <location>
        <begin position="401"/>
        <end position="419"/>
    </location>
</feature>
<evidence type="ECO:0000256" key="7">
    <source>
        <dbReference type="ARBA" id="ARBA00022989"/>
    </source>
</evidence>
<dbReference type="PANTHER" id="PTHR43823:SF3">
    <property type="entry name" value="MULTIDRUG EXPORT PROTEIN MEPA"/>
    <property type="match status" value="1"/>
</dbReference>
<feature type="transmembrane region" description="Helical" evidence="10">
    <location>
        <begin position="283"/>
        <end position="308"/>
    </location>
</feature>
<dbReference type="InterPro" id="IPR051327">
    <property type="entry name" value="MATE_MepA_subfamily"/>
</dbReference>
<keyword evidence="6 10" id="KW-0812">Transmembrane</keyword>
<evidence type="ECO:0000256" key="2">
    <source>
        <dbReference type="ARBA" id="ARBA00008417"/>
    </source>
</evidence>
<keyword evidence="5" id="KW-1003">Cell membrane</keyword>
<protein>
    <recommendedName>
        <fullName evidence="3">Multidrug export protein MepA</fullName>
    </recommendedName>
</protein>
<accession>A0ABT1RZW8</accession>
<feature type="transmembrane region" description="Helical" evidence="10">
    <location>
        <begin position="96"/>
        <end position="118"/>
    </location>
</feature>
<feature type="transmembrane region" description="Helical" evidence="10">
    <location>
        <begin position="253"/>
        <end position="277"/>
    </location>
</feature>
<feature type="transmembrane region" description="Helical" evidence="10">
    <location>
        <begin position="320"/>
        <end position="340"/>
    </location>
</feature>
<evidence type="ECO:0000256" key="4">
    <source>
        <dbReference type="ARBA" id="ARBA00022448"/>
    </source>
</evidence>
<comment type="similarity">
    <text evidence="2">Belongs to the multi antimicrobial extrusion (MATE) (TC 2.A.66.1) family. MepA subfamily.</text>
</comment>
<dbReference type="NCBIfam" id="TIGR00797">
    <property type="entry name" value="matE"/>
    <property type="match status" value="1"/>
</dbReference>